<evidence type="ECO:0000259" key="4">
    <source>
        <dbReference type="Pfam" id="PF18883"/>
    </source>
</evidence>
<keyword evidence="6" id="KW-1185">Reference proteome</keyword>
<feature type="compositionally biased region" description="Polar residues" evidence="2">
    <location>
        <begin position="703"/>
        <end position="719"/>
    </location>
</feature>
<dbReference type="CDD" id="cd01344">
    <property type="entry name" value="PL2_Passenger_AT"/>
    <property type="match status" value="1"/>
</dbReference>
<evidence type="ECO:0000256" key="2">
    <source>
        <dbReference type="SAM" id="MobiDB-lite"/>
    </source>
</evidence>
<proteinExistence type="predicted"/>
<dbReference type="NCBIfam" id="TIGR01414">
    <property type="entry name" value="autotrans_barl"/>
    <property type="match status" value="1"/>
</dbReference>
<dbReference type="SUPFAM" id="SSF51126">
    <property type="entry name" value="Pectin lyase-like"/>
    <property type="match status" value="1"/>
</dbReference>
<dbReference type="Proteomes" id="UP001562178">
    <property type="component" value="Unassembled WGS sequence"/>
</dbReference>
<feature type="compositionally biased region" description="Gly residues" evidence="2">
    <location>
        <begin position="638"/>
        <end position="672"/>
    </location>
</feature>
<dbReference type="NCBIfam" id="TIGR02601">
    <property type="entry name" value="autotrns_rpt"/>
    <property type="match status" value="1"/>
</dbReference>
<comment type="caution">
    <text evidence="5">The sequence shown here is derived from an EMBL/GenBank/DDBJ whole genome shotgun (WGS) entry which is preliminary data.</text>
</comment>
<reference evidence="5 6" key="1">
    <citation type="journal article" date="2016" name="Int. J. Syst. Evol. Microbiol.">
        <title>Description of Comamonas sediminis sp. nov., isolated from lagoon sediments.</title>
        <authorList>
            <person name="Subhash Y."/>
            <person name="Bang J.J."/>
            <person name="You T.H."/>
            <person name="Lee S.S."/>
        </authorList>
    </citation>
    <scope>NUCLEOTIDE SEQUENCE [LARGE SCALE GENOMIC DNA]</scope>
    <source>
        <strain evidence="5 6">JCM 31169</strain>
    </source>
</reference>
<dbReference type="PROSITE" id="PS51257">
    <property type="entry name" value="PROKAR_LIPOPROTEIN"/>
    <property type="match status" value="1"/>
</dbReference>
<dbReference type="NCBIfam" id="TIGR04393">
    <property type="entry name" value="rpt_T5SS_PEPC"/>
    <property type="match status" value="1"/>
</dbReference>
<dbReference type="InterPro" id="IPR006315">
    <property type="entry name" value="OM_autotransptr_brl_dom"/>
</dbReference>
<dbReference type="InterPro" id="IPR013425">
    <property type="entry name" value="Autotrns_rpt"/>
</dbReference>
<sequence length="719" mass="70998">MKNPILPLSPCAWLVACFIAGAAQAQSIDFSGDTLPTGNMGAELSTRIVLVGENSTGTMAMSSGAVLNDTDGGFIGSRGGSGSVTLSSRSVWNSQATIVGSIGTGELRIESGAKLVTRGAVLSANAGGKGSVTVDGPDSSWEVATASATRLTVGYAESGSLRVTNGAKVSSRHQFRTAELPGSTGLVEVDGANSSVNADSCHLSGAGLSTIRITNAGLVHCAGSGTLRHGTMVLSGADSKWSVGNDLYVEVSDAPVDATIHLGDGTVMEAGRRLLLASAVQPEYRSAATINIAGSTNPGAVLAPTLVFGRSQRGVINFNHTDASGNYVFAPSMTGTGTVNINEAGTTRFAGNNVYSGTTSVNAGVLRAGSDTGFSAASDFVVASGATLDTDTFSNLVGSLSNAGTVTMAAGGTSGVLTVAGNYSSNGGSLALNTTLGDSNSPSELLVVNGDTSGTTTLNITNLGGTGAPTAGLGIMVVQVNGASNGTFRLPAPGYLQVGSFRYDLVKTGNHWYLVNESRAESAPAVGVVCTPAELSDAAGQVATCKVSLNAALTSDLSVNLALPAASARYTTTCSSPIVVPANATEASCTITAVPNNTANDGDVTATLAIAPPTLADAYTVNGPAAQVLIKDKDKTGGDNGGGDNGGGDNGGGNGGGGDNGGGNGGGDGGGTAVPHKVPTMGAVGLMAMASVLGLLGVRRTRQSGTPQSSARRASGTSA</sequence>
<evidence type="ECO:0000313" key="5">
    <source>
        <dbReference type="EMBL" id="MEY2249565.1"/>
    </source>
</evidence>
<accession>A0ABV4AWP0</accession>
<protein>
    <submittedName>
        <fullName evidence="5">Autotransporter outer membrane beta-barrel domain-containing protein</fullName>
    </submittedName>
</protein>
<evidence type="ECO:0000313" key="6">
    <source>
        <dbReference type="Proteomes" id="UP001562178"/>
    </source>
</evidence>
<evidence type="ECO:0000256" key="1">
    <source>
        <dbReference type="ARBA" id="ARBA00022729"/>
    </source>
</evidence>
<feature type="region of interest" description="Disordered" evidence="2">
    <location>
        <begin position="631"/>
        <end position="676"/>
    </location>
</feature>
<dbReference type="Gene3D" id="2.160.20.20">
    <property type="match status" value="1"/>
</dbReference>
<feature type="domain" description="Autochaperone" evidence="4">
    <location>
        <begin position="399"/>
        <end position="505"/>
    </location>
</feature>
<feature type="chain" id="PRO_5045925436" evidence="3">
    <location>
        <begin position="26"/>
        <end position="719"/>
    </location>
</feature>
<name>A0ABV4AWP0_9BURK</name>
<dbReference type="InterPro" id="IPR043990">
    <property type="entry name" value="AC_1"/>
</dbReference>
<evidence type="ECO:0000256" key="3">
    <source>
        <dbReference type="SAM" id="SignalP"/>
    </source>
</evidence>
<dbReference type="InterPro" id="IPR051551">
    <property type="entry name" value="Autotransporter_adhesion"/>
</dbReference>
<dbReference type="RefSeq" id="WP_369458740.1">
    <property type="nucleotide sequence ID" value="NZ_JBGBDC010000001.1"/>
</dbReference>
<dbReference type="Pfam" id="PF18883">
    <property type="entry name" value="AC_1"/>
    <property type="match status" value="1"/>
</dbReference>
<dbReference type="EMBL" id="JBGBDC010000001">
    <property type="protein sequence ID" value="MEY2249565.1"/>
    <property type="molecule type" value="Genomic_DNA"/>
</dbReference>
<dbReference type="InterPro" id="IPR030895">
    <property type="entry name" value="T5SS_PEPC_rpt"/>
</dbReference>
<dbReference type="PANTHER" id="PTHR35037:SF3">
    <property type="entry name" value="C-TERMINAL REGION OF AIDA-LIKE PROTEIN"/>
    <property type="match status" value="1"/>
</dbReference>
<gene>
    <name evidence="5" type="ORF">AB7A72_00980</name>
</gene>
<feature type="signal peptide" evidence="3">
    <location>
        <begin position="1"/>
        <end position="25"/>
    </location>
</feature>
<dbReference type="PANTHER" id="PTHR35037">
    <property type="entry name" value="C-TERMINAL REGION OF AIDA-LIKE PROTEIN"/>
    <property type="match status" value="1"/>
</dbReference>
<keyword evidence="1 3" id="KW-0732">Signal</keyword>
<feature type="region of interest" description="Disordered" evidence="2">
    <location>
        <begin position="699"/>
        <end position="719"/>
    </location>
</feature>
<dbReference type="InterPro" id="IPR011050">
    <property type="entry name" value="Pectin_lyase_fold/virulence"/>
</dbReference>
<organism evidence="5 6">
    <name type="scientific">Comamonas sediminis</name>
    <dbReference type="NCBI Taxonomy" id="1783360"/>
    <lineage>
        <taxon>Bacteria</taxon>
        <taxon>Pseudomonadati</taxon>
        <taxon>Pseudomonadota</taxon>
        <taxon>Betaproteobacteria</taxon>
        <taxon>Burkholderiales</taxon>
        <taxon>Comamonadaceae</taxon>
        <taxon>Comamonas</taxon>
    </lineage>
</organism>
<dbReference type="InterPro" id="IPR012332">
    <property type="entry name" value="Autotransporter_pectin_lyase_C"/>
</dbReference>